<evidence type="ECO:0000256" key="5">
    <source>
        <dbReference type="ARBA" id="ARBA00023136"/>
    </source>
</evidence>
<feature type="transmembrane region" description="Helical" evidence="6">
    <location>
        <begin position="264"/>
        <end position="287"/>
    </location>
</feature>
<feature type="transmembrane region" description="Helical" evidence="6">
    <location>
        <begin position="120"/>
        <end position="144"/>
    </location>
</feature>
<evidence type="ECO:0000256" key="2">
    <source>
        <dbReference type="ARBA" id="ARBA00022448"/>
    </source>
</evidence>
<organism evidence="7 8">
    <name type="scientific">Fusarium austroamericanum</name>
    <dbReference type="NCBI Taxonomy" id="282268"/>
    <lineage>
        <taxon>Eukaryota</taxon>
        <taxon>Fungi</taxon>
        <taxon>Dikarya</taxon>
        <taxon>Ascomycota</taxon>
        <taxon>Pezizomycotina</taxon>
        <taxon>Sordariomycetes</taxon>
        <taxon>Hypocreomycetidae</taxon>
        <taxon>Hypocreales</taxon>
        <taxon>Nectriaceae</taxon>
        <taxon>Fusarium</taxon>
    </lineage>
</organism>
<reference evidence="7 8" key="1">
    <citation type="submission" date="2020-02" db="EMBL/GenBank/DDBJ databases">
        <title>Identification and distribution of gene clusters putatively required for synthesis of sphingolipid metabolism inhibitors in phylogenetically diverse species of the filamentous fungus Fusarium.</title>
        <authorList>
            <person name="Kim H.-S."/>
            <person name="Busman M."/>
            <person name="Brown D.W."/>
            <person name="Divon H."/>
            <person name="Uhlig S."/>
            <person name="Proctor R.H."/>
        </authorList>
    </citation>
    <scope>NUCLEOTIDE SEQUENCE [LARGE SCALE GENOMIC DNA]</scope>
    <source>
        <strain evidence="7 8">NRRL 2903</strain>
    </source>
</reference>
<proteinExistence type="predicted"/>
<dbReference type="EMBL" id="JAAMOD010000109">
    <property type="protein sequence ID" value="KAF5240691.1"/>
    <property type="molecule type" value="Genomic_DNA"/>
</dbReference>
<protein>
    <recommendedName>
        <fullName evidence="9">Choline transport protein</fullName>
    </recommendedName>
</protein>
<feature type="transmembrane region" description="Helical" evidence="6">
    <location>
        <begin position="363"/>
        <end position="386"/>
    </location>
</feature>
<feature type="transmembrane region" description="Helical" evidence="6">
    <location>
        <begin position="156"/>
        <end position="173"/>
    </location>
</feature>
<comment type="subcellular location">
    <subcellularLocation>
        <location evidence="1">Membrane</location>
        <topology evidence="1">Multi-pass membrane protein</topology>
    </subcellularLocation>
</comment>
<feature type="transmembrane region" description="Helical" evidence="6">
    <location>
        <begin position="185"/>
        <end position="204"/>
    </location>
</feature>
<sequence length="512" mass="55282">MAGTSVLISNEDDLRLAEIGHKPQLHRQYGLMSAVALGCLASNSWSALAGTLVAGLSSGGPALIVYGFIFVTVASAFVALSLAELTSSYPTAGGQYHWAAAIAPSKYARPASFFTGYFNLAAYIVGTAGSVLILAQFIVAMAIMMNPDFVFERWKVFLLYLVVTLLSTLWSIYGNQLMTHLNRLALFWTFASCAITMAVMLAMSKSKKPATTVFATWINETGWDNNIIAALVGLLNPAFGFVAIDAVVHFSEEIKDPETNIPRALGAVLLFGFVSGFAFITATFFCIQDTAKVLAPATGVPIVEIFTQATSQAGGLGLTLLLFFSTVPALLDCQMATSRLLWALARDNALPFSTSLQKVNSRLGVPVHASIAVGVSLAMLGCIYLGNTTAFNAFISSSIVLNNLTYAVPICLNMLQGRKTFRRGKFHLPGISGWIVSIVTCCWILLTVIFFSFPSSWPVTPANMNYTSLLVGACALFSSFWWFLRGKHTYEGPVVDIRLEEVSKNIDHDLKA</sequence>
<evidence type="ECO:0000256" key="6">
    <source>
        <dbReference type="SAM" id="Phobius"/>
    </source>
</evidence>
<accession>A0AAN6C3R6</accession>
<dbReference type="PIRSF" id="PIRSF006060">
    <property type="entry name" value="AA_transporter"/>
    <property type="match status" value="1"/>
</dbReference>
<dbReference type="Pfam" id="PF13520">
    <property type="entry name" value="AA_permease_2"/>
    <property type="match status" value="1"/>
</dbReference>
<gene>
    <name evidence="7" type="ORF">FAUST_4217</name>
</gene>
<evidence type="ECO:0000256" key="3">
    <source>
        <dbReference type="ARBA" id="ARBA00022692"/>
    </source>
</evidence>
<name>A0AAN6C3R6_FUSAU</name>
<feature type="transmembrane region" description="Helical" evidence="6">
    <location>
        <begin position="465"/>
        <end position="484"/>
    </location>
</feature>
<feature type="transmembrane region" description="Helical" evidence="6">
    <location>
        <begin position="433"/>
        <end position="453"/>
    </location>
</feature>
<dbReference type="PANTHER" id="PTHR45649">
    <property type="entry name" value="AMINO-ACID PERMEASE BAT1"/>
    <property type="match status" value="1"/>
</dbReference>
<feature type="transmembrane region" description="Helical" evidence="6">
    <location>
        <begin position="392"/>
        <end position="412"/>
    </location>
</feature>
<keyword evidence="2" id="KW-0813">Transport</keyword>
<dbReference type="Gene3D" id="1.20.1740.10">
    <property type="entry name" value="Amino acid/polyamine transporter I"/>
    <property type="match status" value="1"/>
</dbReference>
<feature type="transmembrane region" description="Helical" evidence="6">
    <location>
        <begin position="63"/>
        <end position="83"/>
    </location>
</feature>
<dbReference type="AlphaFoldDB" id="A0AAN6C3R6"/>
<evidence type="ECO:0000313" key="8">
    <source>
        <dbReference type="Proteomes" id="UP000537989"/>
    </source>
</evidence>
<evidence type="ECO:0000313" key="7">
    <source>
        <dbReference type="EMBL" id="KAF5240691.1"/>
    </source>
</evidence>
<dbReference type="GO" id="GO:0016020">
    <property type="term" value="C:membrane"/>
    <property type="evidence" value="ECO:0007669"/>
    <property type="project" value="UniProtKB-SubCell"/>
</dbReference>
<evidence type="ECO:0000256" key="4">
    <source>
        <dbReference type="ARBA" id="ARBA00022989"/>
    </source>
</evidence>
<keyword evidence="5 6" id="KW-0472">Membrane</keyword>
<dbReference type="PANTHER" id="PTHR45649:SF7">
    <property type="entry name" value="CHOLINE TRANSPORT PROTEIN"/>
    <property type="match status" value="1"/>
</dbReference>
<evidence type="ECO:0008006" key="9">
    <source>
        <dbReference type="Google" id="ProtNLM"/>
    </source>
</evidence>
<feature type="transmembrane region" description="Helical" evidence="6">
    <location>
        <begin position="225"/>
        <end position="244"/>
    </location>
</feature>
<dbReference type="GO" id="GO:0022857">
    <property type="term" value="F:transmembrane transporter activity"/>
    <property type="evidence" value="ECO:0007669"/>
    <property type="project" value="InterPro"/>
</dbReference>
<evidence type="ECO:0000256" key="1">
    <source>
        <dbReference type="ARBA" id="ARBA00004141"/>
    </source>
</evidence>
<feature type="transmembrane region" description="Helical" evidence="6">
    <location>
        <begin position="31"/>
        <end position="56"/>
    </location>
</feature>
<dbReference type="InterPro" id="IPR002293">
    <property type="entry name" value="AA/rel_permease1"/>
</dbReference>
<comment type="caution">
    <text evidence="7">The sequence shown here is derived from an EMBL/GenBank/DDBJ whole genome shotgun (WGS) entry which is preliminary data.</text>
</comment>
<keyword evidence="3 6" id="KW-0812">Transmembrane</keyword>
<dbReference type="Proteomes" id="UP000537989">
    <property type="component" value="Unassembled WGS sequence"/>
</dbReference>
<keyword evidence="8" id="KW-1185">Reference proteome</keyword>
<keyword evidence="4 6" id="KW-1133">Transmembrane helix</keyword>